<name>A0A2A9PJ51_OPHUN</name>
<protein>
    <submittedName>
        <fullName evidence="1">Uncharacterized protein</fullName>
    </submittedName>
</protein>
<evidence type="ECO:0000313" key="2">
    <source>
        <dbReference type="Proteomes" id="UP000037136"/>
    </source>
</evidence>
<gene>
    <name evidence="1" type="ORF">XA68_17092</name>
</gene>
<reference evidence="1 2" key="1">
    <citation type="journal article" date="2015" name="BMC Genomics">
        <title>Gene expression during zombie ant biting behavior reflects the complexity underlying fungal parasitic behavioral manipulation.</title>
        <authorList>
            <person name="de Bekker C."/>
            <person name="Ohm R.A."/>
            <person name="Loreto R.G."/>
            <person name="Sebastian A."/>
            <person name="Albert I."/>
            <person name="Merrow M."/>
            <person name="Brachmann A."/>
            <person name="Hughes D.P."/>
        </authorList>
    </citation>
    <scope>NUCLEOTIDE SEQUENCE [LARGE SCALE GENOMIC DNA]</scope>
    <source>
        <strain evidence="1 2">SC16a</strain>
    </source>
</reference>
<dbReference type="AlphaFoldDB" id="A0A2A9PJ51"/>
<organism evidence="1 2">
    <name type="scientific">Ophiocordyceps unilateralis</name>
    <name type="common">Zombie-ant fungus</name>
    <name type="synonym">Torrubia unilateralis</name>
    <dbReference type="NCBI Taxonomy" id="268505"/>
    <lineage>
        <taxon>Eukaryota</taxon>
        <taxon>Fungi</taxon>
        <taxon>Dikarya</taxon>
        <taxon>Ascomycota</taxon>
        <taxon>Pezizomycotina</taxon>
        <taxon>Sordariomycetes</taxon>
        <taxon>Hypocreomycetidae</taxon>
        <taxon>Hypocreales</taxon>
        <taxon>Ophiocordycipitaceae</taxon>
        <taxon>Ophiocordyceps</taxon>
    </lineage>
</organism>
<reference evidence="1 2" key="2">
    <citation type="journal article" date="2017" name="Sci. Rep.">
        <title>Ant-infecting Ophiocordyceps genomes reveal a high diversity of potential behavioral manipulation genes and a possible major role for enterotoxins.</title>
        <authorList>
            <person name="de Bekker C."/>
            <person name="Ohm R.A."/>
            <person name="Evans H.C."/>
            <person name="Brachmann A."/>
            <person name="Hughes D.P."/>
        </authorList>
    </citation>
    <scope>NUCLEOTIDE SEQUENCE [LARGE SCALE GENOMIC DNA]</scope>
    <source>
        <strain evidence="1 2">SC16a</strain>
    </source>
</reference>
<evidence type="ECO:0000313" key="1">
    <source>
        <dbReference type="EMBL" id="PFH61515.1"/>
    </source>
</evidence>
<dbReference type="EMBL" id="LAZP02000067">
    <property type="protein sequence ID" value="PFH61515.1"/>
    <property type="molecule type" value="Genomic_DNA"/>
</dbReference>
<comment type="caution">
    <text evidence="1">The sequence shown here is derived from an EMBL/GenBank/DDBJ whole genome shotgun (WGS) entry which is preliminary data.</text>
</comment>
<sequence>MDVLPPLDLLSRLLEATLALRQSCHDGARILQNKQHPRPLRLARIPPYMARRPLNSHVSSFQPRLLTRSQGQDDAPLDDDGIVEVLPAARGAFVLRRKVDDSTDGSAGTCSEGARACIVRVEAEVELVVQSRRRRGRAVDVVYG</sequence>
<proteinExistence type="predicted"/>
<keyword evidence="2" id="KW-1185">Reference proteome</keyword>
<dbReference type="Proteomes" id="UP000037136">
    <property type="component" value="Unassembled WGS sequence"/>
</dbReference>
<accession>A0A2A9PJ51</accession>